<keyword evidence="2" id="KW-1003">Cell membrane</keyword>
<evidence type="ECO:0000256" key="13">
    <source>
        <dbReference type="SAM" id="Phobius"/>
    </source>
</evidence>
<dbReference type="UniPathway" id="UPA00029">
    <property type="reaction ID" value="UER00560"/>
</dbReference>
<protein>
    <recommendedName>
        <fullName evidence="11">Glycosyl-4,4'-diaponeurosporenoate acyltransferase</fullName>
    </recommendedName>
</protein>
<keyword evidence="6 13" id="KW-1133">Transmembrane helix</keyword>
<feature type="transmembrane region" description="Helical" evidence="13">
    <location>
        <begin position="30"/>
        <end position="48"/>
    </location>
</feature>
<comment type="similarity">
    <text evidence="10">Belongs to the acyltransferase CrtO family.</text>
</comment>
<keyword evidence="7 13" id="KW-0472">Membrane</keyword>
<evidence type="ECO:0000256" key="2">
    <source>
        <dbReference type="ARBA" id="ARBA00022475"/>
    </source>
</evidence>
<keyword evidence="5" id="KW-0732">Signal</keyword>
<evidence type="ECO:0000256" key="4">
    <source>
        <dbReference type="ARBA" id="ARBA00022692"/>
    </source>
</evidence>
<name>S7VPA5_9FLAO</name>
<dbReference type="STRING" id="641526.ADIWIN_3227"/>
<comment type="caution">
    <text evidence="14">The sequence shown here is derived from an EMBL/GenBank/DDBJ whole genome shotgun (WGS) entry which is preliminary data.</text>
</comment>
<evidence type="ECO:0000256" key="6">
    <source>
        <dbReference type="ARBA" id="ARBA00022989"/>
    </source>
</evidence>
<evidence type="ECO:0000256" key="1">
    <source>
        <dbReference type="ARBA" id="ARBA00004162"/>
    </source>
</evidence>
<keyword evidence="3" id="KW-0808">Transferase</keyword>
<keyword evidence="8" id="KW-0012">Acyltransferase</keyword>
<dbReference type="EMBL" id="ATMR01000164">
    <property type="protein sequence ID" value="EPR71182.1"/>
    <property type="molecule type" value="Genomic_DNA"/>
</dbReference>
<dbReference type="Proteomes" id="UP000014962">
    <property type="component" value="Unassembled WGS sequence"/>
</dbReference>
<evidence type="ECO:0000256" key="3">
    <source>
        <dbReference type="ARBA" id="ARBA00022679"/>
    </source>
</evidence>
<comment type="pathway">
    <text evidence="9">Carotenoid biosynthesis; staphyloxanthin biosynthesis; staphyloxanthin from farnesyl diphosphate: step 5/5.</text>
</comment>
<evidence type="ECO:0000256" key="8">
    <source>
        <dbReference type="ARBA" id="ARBA00023315"/>
    </source>
</evidence>
<proteinExistence type="inferred from homology"/>
<evidence type="ECO:0000313" key="14">
    <source>
        <dbReference type="EMBL" id="EPR71182.1"/>
    </source>
</evidence>
<dbReference type="GO" id="GO:0005886">
    <property type="term" value="C:plasma membrane"/>
    <property type="evidence" value="ECO:0007669"/>
    <property type="project" value="UniProtKB-SubCell"/>
</dbReference>
<keyword evidence="4 13" id="KW-0812">Transmembrane</keyword>
<organism evidence="14 15">
    <name type="scientific">Winogradskyella psychrotolerans RS-3</name>
    <dbReference type="NCBI Taxonomy" id="641526"/>
    <lineage>
        <taxon>Bacteria</taxon>
        <taxon>Pseudomonadati</taxon>
        <taxon>Bacteroidota</taxon>
        <taxon>Flavobacteriia</taxon>
        <taxon>Flavobacteriales</taxon>
        <taxon>Flavobacteriaceae</taxon>
        <taxon>Winogradskyella</taxon>
    </lineage>
</organism>
<evidence type="ECO:0000313" key="15">
    <source>
        <dbReference type="Proteomes" id="UP000014962"/>
    </source>
</evidence>
<comment type="subcellular location">
    <subcellularLocation>
        <location evidence="1">Cell membrane</location>
        <topology evidence="1">Single-pass membrane protein</topology>
    </subcellularLocation>
</comment>
<dbReference type="GO" id="GO:0016746">
    <property type="term" value="F:acyltransferase activity"/>
    <property type="evidence" value="ECO:0007669"/>
    <property type="project" value="UniProtKB-KW"/>
</dbReference>
<dbReference type="Pfam" id="PF18927">
    <property type="entry name" value="CrtO"/>
    <property type="match status" value="1"/>
</dbReference>
<evidence type="ECO:0000256" key="11">
    <source>
        <dbReference type="ARBA" id="ARBA00023667"/>
    </source>
</evidence>
<evidence type="ECO:0000256" key="9">
    <source>
        <dbReference type="ARBA" id="ARBA00023588"/>
    </source>
</evidence>
<accession>S7VPA5</accession>
<dbReference type="InterPro" id="IPR044021">
    <property type="entry name" value="CrtO"/>
</dbReference>
<keyword evidence="15" id="KW-1185">Reference proteome</keyword>
<feature type="transmembrane region" description="Helical" evidence="13">
    <location>
        <begin position="7"/>
        <end position="24"/>
    </location>
</feature>
<comment type="function">
    <text evidence="12">Catalyzes the acylation of glycosyl-4,4'-diaponeurosporenoate, i.e. the esterification of glucose at the C6'' position with the carboxyl group of the C(15) fatty acid 12-methyltetradecanoic acid, to yield staphyloxanthin. This is the last step in the biosynthesis of this orange pigment, present in most staphylococci strains.</text>
</comment>
<evidence type="ECO:0000256" key="7">
    <source>
        <dbReference type="ARBA" id="ARBA00023136"/>
    </source>
</evidence>
<dbReference type="AlphaFoldDB" id="S7VPA5"/>
<evidence type="ECO:0000256" key="12">
    <source>
        <dbReference type="ARBA" id="ARBA00025324"/>
    </source>
</evidence>
<reference evidence="14 15" key="1">
    <citation type="journal article" date="2013" name="Genome Announc.">
        <title>Draft Genome Sequence of Winogradskyella psychrotolerans RS-3T, Isolated from the Marine Transect of Kongsfjorden, Ny-Alesund, Svalbard, Arctic Ocean.</title>
        <authorList>
            <person name="Kumar Pinnaka A."/>
            <person name="Ara S."/>
            <person name="Singh A."/>
            <person name="Shivaji S."/>
        </authorList>
    </citation>
    <scope>NUCLEOTIDE SEQUENCE [LARGE SCALE GENOMIC DNA]</scope>
    <source>
        <strain evidence="14 15">RS-3</strain>
    </source>
</reference>
<gene>
    <name evidence="14" type="ORF">ADIWIN_3227</name>
</gene>
<evidence type="ECO:0000256" key="5">
    <source>
        <dbReference type="ARBA" id="ARBA00022729"/>
    </source>
</evidence>
<evidence type="ECO:0000256" key="10">
    <source>
        <dbReference type="ARBA" id="ARBA00023603"/>
    </source>
</evidence>
<sequence length="61" mass="7245">MVYAEIGHLIGFIFILIVIVIKLWNGLFLSAFILFLFNIIFNLYPILLQQQNKNRIDHILR</sequence>